<evidence type="ECO:0000256" key="4">
    <source>
        <dbReference type="ARBA" id="ARBA00012483"/>
    </source>
</evidence>
<comment type="pathway">
    <text evidence="3">Protein modification; protein ubiquitination.</text>
</comment>
<dbReference type="PaxDb" id="3880-AES89200"/>
<evidence type="ECO:0000256" key="2">
    <source>
        <dbReference type="ARBA" id="ARBA00004127"/>
    </source>
</evidence>
<dbReference type="Pfam" id="PF11145">
    <property type="entry name" value="DUF2921"/>
    <property type="match status" value="1"/>
</dbReference>
<evidence type="ECO:0000256" key="8">
    <source>
        <dbReference type="ARBA" id="ARBA00022989"/>
    </source>
</evidence>
<accession>G7JIL7</accession>
<dbReference type="EnsemblPlants" id="AES89200">
    <property type="protein sequence ID" value="AES89200"/>
    <property type="gene ID" value="MTR_4g071100"/>
</dbReference>
<dbReference type="PANTHER" id="PTHR33389:SF18">
    <property type="entry name" value="OS01G0677900 PROTEIN"/>
    <property type="match status" value="1"/>
</dbReference>
<dbReference type="InterPro" id="IPR021319">
    <property type="entry name" value="DUF2921"/>
</dbReference>
<keyword evidence="6 10" id="KW-0812">Transmembrane</keyword>
<dbReference type="STRING" id="3880.G7JIL7"/>
<organism evidence="12 14">
    <name type="scientific">Medicago truncatula</name>
    <name type="common">Barrel medic</name>
    <name type="synonym">Medicago tribuloides</name>
    <dbReference type="NCBI Taxonomy" id="3880"/>
    <lineage>
        <taxon>Eukaryota</taxon>
        <taxon>Viridiplantae</taxon>
        <taxon>Streptophyta</taxon>
        <taxon>Embryophyta</taxon>
        <taxon>Tracheophyta</taxon>
        <taxon>Spermatophyta</taxon>
        <taxon>Magnoliopsida</taxon>
        <taxon>eudicotyledons</taxon>
        <taxon>Gunneridae</taxon>
        <taxon>Pentapetalae</taxon>
        <taxon>rosids</taxon>
        <taxon>fabids</taxon>
        <taxon>Fabales</taxon>
        <taxon>Fabaceae</taxon>
        <taxon>Papilionoideae</taxon>
        <taxon>50 kb inversion clade</taxon>
        <taxon>NPAAA clade</taxon>
        <taxon>Hologalegina</taxon>
        <taxon>IRL clade</taxon>
        <taxon>Trifolieae</taxon>
        <taxon>Medicago</taxon>
    </lineage>
</organism>
<evidence type="ECO:0000256" key="9">
    <source>
        <dbReference type="ARBA" id="ARBA00023136"/>
    </source>
</evidence>
<evidence type="ECO:0000256" key="3">
    <source>
        <dbReference type="ARBA" id="ARBA00004906"/>
    </source>
</evidence>
<evidence type="ECO:0000256" key="6">
    <source>
        <dbReference type="ARBA" id="ARBA00022692"/>
    </source>
</evidence>
<evidence type="ECO:0000256" key="5">
    <source>
        <dbReference type="ARBA" id="ARBA00022679"/>
    </source>
</evidence>
<keyword evidence="14" id="KW-1185">Reference proteome</keyword>
<reference evidence="13" key="3">
    <citation type="submission" date="2015-04" db="UniProtKB">
        <authorList>
            <consortium name="EnsemblPlants"/>
        </authorList>
    </citation>
    <scope>IDENTIFICATION</scope>
    <source>
        <strain evidence="13">cv. Jemalong A17</strain>
    </source>
</reference>
<dbReference type="AlphaFoldDB" id="G7JIL7"/>
<keyword evidence="5" id="KW-0808">Transferase</keyword>
<feature type="transmembrane region" description="Helical" evidence="10">
    <location>
        <begin position="31"/>
        <end position="53"/>
    </location>
</feature>
<keyword evidence="7" id="KW-0833">Ubl conjugation pathway</keyword>
<proteinExistence type="predicted"/>
<reference evidence="12 14" key="1">
    <citation type="journal article" date="2011" name="Nature">
        <title>The Medicago genome provides insight into the evolution of rhizobial symbioses.</title>
        <authorList>
            <person name="Young N.D."/>
            <person name="Debelle F."/>
            <person name="Oldroyd G.E."/>
            <person name="Geurts R."/>
            <person name="Cannon S.B."/>
            <person name="Udvardi M.K."/>
            <person name="Benedito V.A."/>
            <person name="Mayer K.F."/>
            <person name="Gouzy J."/>
            <person name="Schoof H."/>
            <person name="Van de Peer Y."/>
            <person name="Proost S."/>
            <person name="Cook D.R."/>
            <person name="Meyers B.C."/>
            <person name="Spannagl M."/>
            <person name="Cheung F."/>
            <person name="De Mita S."/>
            <person name="Krishnakumar V."/>
            <person name="Gundlach H."/>
            <person name="Zhou S."/>
            <person name="Mudge J."/>
            <person name="Bharti A.K."/>
            <person name="Murray J.D."/>
            <person name="Naoumkina M.A."/>
            <person name="Rosen B."/>
            <person name="Silverstein K.A."/>
            <person name="Tang H."/>
            <person name="Rombauts S."/>
            <person name="Zhao P.X."/>
            <person name="Zhou P."/>
            <person name="Barbe V."/>
            <person name="Bardou P."/>
            <person name="Bechner M."/>
            <person name="Bellec A."/>
            <person name="Berger A."/>
            <person name="Berges H."/>
            <person name="Bidwell S."/>
            <person name="Bisseling T."/>
            <person name="Choisne N."/>
            <person name="Couloux A."/>
            <person name="Denny R."/>
            <person name="Deshpande S."/>
            <person name="Dai X."/>
            <person name="Doyle J.J."/>
            <person name="Dudez A.M."/>
            <person name="Farmer A.D."/>
            <person name="Fouteau S."/>
            <person name="Franken C."/>
            <person name="Gibelin C."/>
            <person name="Gish J."/>
            <person name="Goldstein S."/>
            <person name="Gonzalez A.J."/>
            <person name="Green P.J."/>
            <person name="Hallab A."/>
            <person name="Hartog M."/>
            <person name="Hua A."/>
            <person name="Humphray S.J."/>
            <person name="Jeong D.H."/>
            <person name="Jing Y."/>
            <person name="Jocker A."/>
            <person name="Kenton S.M."/>
            <person name="Kim D.J."/>
            <person name="Klee K."/>
            <person name="Lai H."/>
            <person name="Lang C."/>
            <person name="Lin S."/>
            <person name="Macmil S.L."/>
            <person name="Magdelenat G."/>
            <person name="Matthews L."/>
            <person name="McCorrison J."/>
            <person name="Monaghan E.L."/>
            <person name="Mun J.H."/>
            <person name="Najar F.Z."/>
            <person name="Nicholson C."/>
            <person name="Noirot C."/>
            <person name="O'Bleness M."/>
            <person name="Paule C.R."/>
            <person name="Poulain J."/>
            <person name="Prion F."/>
            <person name="Qin B."/>
            <person name="Qu C."/>
            <person name="Retzel E.F."/>
            <person name="Riddle C."/>
            <person name="Sallet E."/>
            <person name="Samain S."/>
            <person name="Samson N."/>
            <person name="Sanders I."/>
            <person name="Saurat O."/>
            <person name="Scarpelli C."/>
            <person name="Schiex T."/>
            <person name="Segurens B."/>
            <person name="Severin A.J."/>
            <person name="Sherrier D.J."/>
            <person name="Shi R."/>
            <person name="Sims S."/>
            <person name="Singer S.R."/>
            <person name="Sinharoy S."/>
            <person name="Sterck L."/>
            <person name="Viollet A."/>
            <person name="Wang B.B."/>
            <person name="Wang K."/>
            <person name="Wang M."/>
            <person name="Wang X."/>
            <person name="Warfsmann J."/>
            <person name="Weissenbach J."/>
            <person name="White D.D."/>
            <person name="White J.D."/>
            <person name="Wiley G.B."/>
            <person name="Wincker P."/>
            <person name="Xing Y."/>
            <person name="Yang L."/>
            <person name="Yao Z."/>
            <person name="Ying F."/>
            <person name="Zhai J."/>
            <person name="Zhou L."/>
            <person name="Zuber A."/>
            <person name="Denarie J."/>
            <person name="Dixon R.A."/>
            <person name="May G.D."/>
            <person name="Schwartz D.C."/>
            <person name="Rogers J."/>
            <person name="Quetier F."/>
            <person name="Town C.D."/>
            <person name="Roe B.A."/>
        </authorList>
    </citation>
    <scope>NUCLEOTIDE SEQUENCE [LARGE SCALE GENOMIC DNA]</scope>
    <source>
        <strain evidence="12">A17</strain>
        <strain evidence="13 14">cv. Jemalong A17</strain>
    </source>
</reference>
<gene>
    <name evidence="12" type="ordered locus">MTR_4g071100</name>
</gene>
<reference evidence="12 14" key="2">
    <citation type="journal article" date="2014" name="BMC Genomics">
        <title>An improved genome release (version Mt4.0) for the model legume Medicago truncatula.</title>
        <authorList>
            <person name="Tang H."/>
            <person name="Krishnakumar V."/>
            <person name="Bidwell S."/>
            <person name="Rosen B."/>
            <person name="Chan A."/>
            <person name="Zhou S."/>
            <person name="Gentzbittel L."/>
            <person name="Childs K.L."/>
            <person name="Yandell M."/>
            <person name="Gundlach H."/>
            <person name="Mayer K.F."/>
            <person name="Schwartz D.C."/>
            <person name="Town C.D."/>
        </authorList>
    </citation>
    <scope>GENOME REANNOTATION</scope>
    <source>
        <strain evidence="13 14">cv. Jemalong A17</strain>
    </source>
</reference>
<evidence type="ECO:0000259" key="11">
    <source>
        <dbReference type="Pfam" id="PF11145"/>
    </source>
</evidence>
<evidence type="ECO:0000313" key="12">
    <source>
        <dbReference type="EMBL" id="AES89200.1"/>
    </source>
</evidence>
<dbReference type="GO" id="GO:0012505">
    <property type="term" value="C:endomembrane system"/>
    <property type="evidence" value="ECO:0007669"/>
    <property type="project" value="UniProtKB-SubCell"/>
</dbReference>
<feature type="domain" description="SWEET-like" evidence="11">
    <location>
        <begin position="1"/>
        <end position="52"/>
    </location>
</feature>
<evidence type="ECO:0000256" key="10">
    <source>
        <dbReference type="SAM" id="Phobius"/>
    </source>
</evidence>
<dbReference type="EMBL" id="CM001220">
    <property type="protein sequence ID" value="AES89200.1"/>
    <property type="molecule type" value="Genomic_DNA"/>
</dbReference>
<keyword evidence="8 10" id="KW-1133">Transmembrane helix</keyword>
<keyword evidence="9 10" id="KW-0472">Membrane</keyword>
<evidence type="ECO:0000256" key="7">
    <source>
        <dbReference type="ARBA" id="ARBA00022786"/>
    </source>
</evidence>
<dbReference type="GO" id="GO:0061630">
    <property type="term" value="F:ubiquitin protein ligase activity"/>
    <property type="evidence" value="ECO:0007669"/>
    <property type="project" value="UniProtKB-EC"/>
</dbReference>
<comment type="catalytic activity">
    <reaction evidence="1">
        <text>S-ubiquitinyl-[E2 ubiquitin-conjugating enzyme]-L-cysteine + [acceptor protein]-L-lysine = [E2 ubiquitin-conjugating enzyme]-L-cysteine + N(6)-ubiquitinyl-[acceptor protein]-L-lysine.</text>
        <dbReference type="EC" id="2.3.2.27"/>
    </reaction>
</comment>
<dbReference type="EC" id="2.3.2.27" evidence="4"/>
<evidence type="ECO:0000256" key="1">
    <source>
        <dbReference type="ARBA" id="ARBA00000900"/>
    </source>
</evidence>
<name>G7JIL7_MEDTR</name>
<evidence type="ECO:0000313" key="14">
    <source>
        <dbReference type="Proteomes" id="UP000002051"/>
    </source>
</evidence>
<dbReference type="PANTHER" id="PTHR33389">
    <property type="entry name" value="FAMILY PROTEIN, PUTATIVE (DUF2921)-RELATED"/>
    <property type="match status" value="1"/>
</dbReference>
<protein>
    <recommendedName>
        <fullName evidence="4">RING-type E3 ubiquitin transferase</fullName>
        <ecNumber evidence="4">2.3.2.27</ecNumber>
    </recommendedName>
</protein>
<sequence length="139" mass="15727">MEIIMVLISTTLACVFVGLQLYHVKKHPNVLPFISVFMMSILTLGHMIPVTFGEKGEKSREGKNQERLPILNHKVDFCENVQSARAEIHRSPYTSDDPRLASDPLLFASRVALVVRHNEQITRHSELISASTRFCDLTP</sequence>
<dbReference type="HOGENOM" id="CLU_1848093_0_0_1"/>
<dbReference type="Proteomes" id="UP000002051">
    <property type="component" value="Chromosome 4"/>
</dbReference>
<comment type="subcellular location">
    <subcellularLocation>
        <location evidence="2">Endomembrane system</location>
        <topology evidence="2">Multi-pass membrane protein</topology>
    </subcellularLocation>
</comment>
<evidence type="ECO:0000313" key="13">
    <source>
        <dbReference type="EnsemblPlants" id="AES89200"/>
    </source>
</evidence>